<name>A0ABT2MGT4_9MYCO</name>
<dbReference type="EMBL" id="JAODWD010000005">
    <property type="protein sequence ID" value="MCT7661196.1"/>
    <property type="molecule type" value="Genomic_DNA"/>
</dbReference>
<keyword evidence="6" id="KW-1185">Reference proteome</keyword>
<dbReference type="Proteomes" id="UP001206639">
    <property type="component" value="Unassembled WGS sequence"/>
</dbReference>
<protein>
    <submittedName>
        <fullName evidence="5">MCE family protein</fullName>
    </submittedName>
</protein>
<accession>A0ABT2MGT4</accession>
<dbReference type="InterPro" id="IPR024516">
    <property type="entry name" value="Mce_C"/>
</dbReference>
<feature type="transmembrane region" description="Helical" evidence="2">
    <location>
        <begin position="38"/>
        <end position="58"/>
    </location>
</feature>
<comment type="caution">
    <text evidence="5">The sequence shown here is derived from an EMBL/GenBank/DDBJ whole genome shotgun (WGS) entry which is preliminary data.</text>
</comment>
<dbReference type="InterPro" id="IPR003399">
    <property type="entry name" value="Mce/MlaD"/>
</dbReference>
<reference evidence="6" key="1">
    <citation type="submission" date="2023-07" db="EMBL/GenBank/DDBJ databases">
        <authorList>
            <person name="Deng Y."/>
            <person name="Zhang Y.-Q."/>
        </authorList>
    </citation>
    <scope>NUCLEOTIDE SEQUENCE [LARGE SCALE GENOMIC DNA]</scope>
    <source>
        <strain evidence="6">CPCC 205710</strain>
    </source>
</reference>
<dbReference type="PANTHER" id="PTHR33371:SF19">
    <property type="entry name" value="MCE-FAMILY PROTEIN MCE4A"/>
    <property type="match status" value="1"/>
</dbReference>
<dbReference type="PANTHER" id="PTHR33371">
    <property type="entry name" value="INTERMEMBRANE PHOSPHOLIPID TRANSPORT SYSTEM BINDING PROTEIN MLAD-RELATED"/>
    <property type="match status" value="1"/>
</dbReference>
<keyword evidence="2" id="KW-0812">Transmembrane</keyword>
<dbReference type="Pfam" id="PF02470">
    <property type="entry name" value="MlaD"/>
    <property type="match status" value="1"/>
</dbReference>
<keyword evidence="2" id="KW-1133">Transmembrane helix</keyword>
<dbReference type="Pfam" id="PF11887">
    <property type="entry name" value="Mce4_CUP1"/>
    <property type="match status" value="1"/>
</dbReference>
<evidence type="ECO:0000313" key="5">
    <source>
        <dbReference type="EMBL" id="MCT7661196.1"/>
    </source>
</evidence>
<evidence type="ECO:0000313" key="6">
    <source>
        <dbReference type="Proteomes" id="UP001206639"/>
    </source>
</evidence>
<evidence type="ECO:0000259" key="4">
    <source>
        <dbReference type="Pfam" id="PF11887"/>
    </source>
</evidence>
<sequence length="424" mass="44701">MRNAGPGPMHRSETASAAAPAAATPGRSFGAAGYKRPLAGLLTVALVAAIFGLAVQLFRGELFSDTVPVTVVAERAGLVMNADAKVKMRDVEVGRVSSIEELPDGRAAIHLALDPAEIDSIPGNVDVNVAASTVFGAKYVQLLPPAEESGQRLRAGQVVTAEHVTVEINTLFQQLNTLVSAIEPTKLNTTLTALATALSGRGERLGQALTNMERFLAELDPSLQNLGRDIAAAPVVLNTYADVTPDLMRVLANSTKLSESIVDQQANLDRFLVSVIGVSGTANDVIGGNRQGLSDTLRLLVPTTDLLNRYHPALNCLLSGLIPLTKAPPLRLPGAEVSTGFTWGVERYRYPQDLPKVAAKGGPQCAGLPVPFEKRPPYLVADTGANPYRYGNSGIVLNSDGLKQLLFGPIDGPPRNSMQIGQPG</sequence>
<evidence type="ECO:0000256" key="1">
    <source>
        <dbReference type="SAM" id="MobiDB-lite"/>
    </source>
</evidence>
<feature type="domain" description="Mammalian cell entry C-terminal" evidence="4">
    <location>
        <begin position="149"/>
        <end position="363"/>
    </location>
</feature>
<evidence type="ECO:0000256" key="2">
    <source>
        <dbReference type="SAM" id="Phobius"/>
    </source>
</evidence>
<organism evidence="5 6">
    <name type="scientific">Mycobacterium deserti</name>
    <dbReference type="NCBI Taxonomy" id="2978347"/>
    <lineage>
        <taxon>Bacteria</taxon>
        <taxon>Bacillati</taxon>
        <taxon>Actinomycetota</taxon>
        <taxon>Actinomycetes</taxon>
        <taxon>Mycobacteriales</taxon>
        <taxon>Mycobacteriaceae</taxon>
        <taxon>Mycobacterium</taxon>
    </lineage>
</organism>
<dbReference type="InterPro" id="IPR052336">
    <property type="entry name" value="MlaD_Phospholipid_Transporter"/>
</dbReference>
<dbReference type="RefSeq" id="WP_260995234.1">
    <property type="nucleotide sequence ID" value="NZ_JAODWD010000005.1"/>
</dbReference>
<evidence type="ECO:0000259" key="3">
    <source>
        <dbReference type="Pfam" id="PF02470"/>
    </source>
</evidence>
<gene>
    <name evidence="5" type="ORF">N4S67_22580</name>
</gene>
<feature type="region of interest" description="Disordered" evidence="1">
    <location>
        <begin position="1"/>
        <end position="21"/>
    </location>
</feature>
<proteinExistence type="predicted"/>
<feature type="domain" description="Mce/MlaD" evidence="3">
    <location>
        <begin position="66"/>
        <end position="145"/>
    </location>
</feature>
<dbReference type="InterPro" id="IPR005693">
    <property type="entry name" value="Mce"/>
</dbReference>
<dbReference type="NCBIfam" id="TIGR00996">
    <property type="entry name" value="Mtu_fam_mce"/>
    <property type="match status" value="1"/>
</dbReference>
<keyword evidence="2" id="KW-0472">Membrane</keyword>